<keyword evidence="2" id="KW-1185">Reference proteome</keyword>
<sequence length="522" mass="55502">MAGGLSVAKESVADYGGRVTSFVVLSCMMAAMGGVLFGYDIGISGGVTAMDAFLRRFFPDIYRRMKGDTKISNYCKFDSQLLTLFTSSLYIAGLITSFSASFVTKIYGRKLCVLLSGAIFLAGSALGGAAQDIYMLILGRVLLGFGVGFANQVESQKPGLLSRRWMSYPETLRMRSTIFNGFLLLLLLSKAATNGCDDTVRPVVVSTWPFVEAVRAAWDAVERGTSAVDAVVEGCSACEELRCDGTVGPGGSPDENGETTIDALVMDGVTMEVGAVAAMRHVKDGIRAARLVMRHTEHTLLVGDKASAFALSMGLPGPSNLSSPESIAKWKKWKANRCQPNFWKSVTPPDSCGPYHPKGTENTCGEANLMSAIGLSPSHVGPHNHDTIAMAVIDKAGHIAVGTSTNGATFKIPGRVGDGPITGSGAYAIDEVGACGATGDGDIMMRFLPCYQVVESMRLGIEPKAAARDAISRIARKYPNFVGAVFAVNRRGIHAGACHGWTFQYSVRNSVSEDVEIFTIHP</sequence>
<proteinExistence type="predicted"/>
<accession>A0ACB9S0U6</accession>
<dbReference type="EMBL" id="CM042881">
    <property type="protein sequence ID" value="KAI4384714.1"/>
    <property type="molecule type" value="Genomic_DNA"/>
</dbReference>
<gene>
    <name evidence="1" type="ORF">MLD38_002831</name>
</gene>
<reference evidence="2" key="1">
    <citation type="journal article" date="2023" name="Front. Plant Sci.">
        <title>Chromosomal-level genome assembly of Melastoma candidum provides insights into trichome evolution.</title>
        <authorList>
            <person name="Zhong Y."/>
            <person name="Wu W."/>
            <person name="Sun C."/>
            <person name="Zou P."/>
            <person name="Liu Y."/>
            <person name="Dai S."/>
            <person name="Zhou R."/>
        </authorList>
    </citation>
    <scope>NUCLEOTIDE SEQUENCE [LARGE SCALE GENOMIC DNA]</scope>
</reference>
<dbReference type="Proteomes" id="UP001057402">
    <property type="component" value="Chromosome 2"/>
</dbReference>
<organism evidence="1 2">
    <name type="scientific">Melastoma candidum</name>
    <dbReference type="NCBI Taxonomy" id="119954"/>
    <lineage>
        <taxon>Eukaryota</taxon>
        <taxon>Viridiplantae</taxon>
        <taxon>Streptophyta</taxon>
        <taxon>Embryophyta</taxon>
        <taxon>Tracheophyta</taxon>
        <taxon>Spermatophyta</taxon>
        <taxon>Magnoliopsida</taxon>
        <taxon>eudicotyledons</taxon>
        <taxon>Gunneridae</taxon>
        <taxon>Pentapetalae</taxon>
        <taxon>rosids</taxon>
        <taxon>malvids</taxon>
        <taxon>Myrtales</taxon>
        <taxon>Melastomataceae</taxon>
        <taxon>Melastomatoideae</taxon>
        <taxon>Melastomateae</taxon>
        <taxon>Melastoma</taxon>
    </lineage>
</organism>
<name>A0ACB9S0U6_9MYRT</name>
<comment type="caution">
    <text evidence="1">The sequence shown here is derived from an EMBL/GenBank/DDBJ whole genome shotgun (WGS) entry which is preliminary data.</text>
</comment>
<protein>
    <submittedName>
        <fullName evidence="1">Uncharacterized protein</fullName>
    </submittedName>
</protein>
<evidence type="ECO:0000313" key="2">
    <source>
        <dbReference type="Proteomes" id="UP001057402"/>
    </source>
</evidence>
<evidence type="ECO:0000313" key="1">
    <source>
        <dbReference type="EMBL" id="KAI4384714.1"/>
    </source>
</evidence>